<dbReference type="GeneID" id="91108658"/>
<reference evidence="2" key="1">
    <citation type="submission" date="2024-06" db="EMBL/GenBank/DDBJ databases">
        <title>Genome Sequence of an extremely halophilic archaeon isolated from Permian era halite, Salado Formation, Carlsbad, New Mexico: Halobacterium sp. strain NMX12-1.</title>
        <authorList>
            <person name="Sotoa L."/>
            <person name="DasSarma P."/>
            <person name="Anton B.P."/>
            <person name="Vincze T."/>
            <person name="Verma I."/>
            <person name="Eralp B."/>
            <person name="Powers D.W."/>
            <person name="Dozier B.L."/>
            <person name="Roberts R.J."/>
            <person name="DasSarma S."/>
        </authorList>
    </citation>
    <scope>NUCLEOTIDE SEQUENCE</scope>
    <source>
        <strain evidence="2">NMX12-1</strain>
    </source>
</reference>
<organism evidence="2">
    <name type="scientific">Halobacterium sp. NMX12-1</name>
    <dbReference type="NCBI Taxonomy" id="3166650"/>
    <lineage>
        <taxon>Archaea</taxon>
        <taxon>Methanobacteriati</taxon>
        <taxon>Methanobacteriota</taxon>
        <taxon>Stenosarchaea group</taxon>
        <taxon>Halobacteria</taxon>
        <taxon>Halobacteriales</taxon>
        <taxon>Halobacteriaceae</taxon>
        <taxon>Halobacterium</taxon>
    </lineage>
</organism>
<dbReference type="InterPro" id="IPR017850">
    <property type="entry name" value="Alkaline_phosphatase_core_sf"/>
</dbReference>
<proteinExistence type="predicted"/>
<sequence length="277" mass="31821">MDGLDIFGEDWDTLIVLDACRYDMFEETNQLDGTLSSRTSKGSATTEWLQANFDGRDLRDTVYITANPQLERNRERWDISLHETVNVWLEDSWDGETGTVRAEAMTDAALDAVEQFPHKRLVIHYMQPHYPFVPADTQFDKEHLQQIGSSGESASDENLWNQKFLGDLDISEGQLWTMYVENLDYVLEHVEHLLEQLSGKTVITADHGNYVGERASPIPIREYGHPRGLNDDPVVRIPWLEYESGSRREITAQSTDEPRESIDSELVDERLQNLGYK</sequence>
<protein>
    <recommendedName>
        <fullName evidence="3">Sulfatase N-terminal domain-containing protein</fullName>
    </recommendedName>
</protein>
<feature type="region of interest" description="Disordered" evidence="1">
    <location>
        <begin position="247"/>
        <end position="266"/>
    </location>
</feature>
<gene>
    <name evidence="2" type="ORF">ABSL23_05875</name>
</gene>
<dbReference type="RefSeq" id="WP_353635043.1">
    <property type="nucleotide sequence ID" value="NZ_CP159204.1"/>
</dbReference>
<dbReference type="EMBL" id="CP159204">
    <property type="protein sequence ID" value="XCF17538.1"/>
    <property type="molecule type" value="Genomic_DNA"/>
</dbReference>
<accession>A0AAU8CFQ1</accession>
<dbReference type="AlphaFoldDB" id="A0AAU8CFQ1"/>
<name>A0AAU8CFQ1_9EURY</name>
<evidence type="ECO:0000313" key="2">
    <source>
        <dbReference type="EMBL" id="XCF17538.1"/>
    </source>
</evidence>
<evidence type="ECO:0000256" key="1">
    <source>
        <dbReference type="SAM" id="MobiDB-lite"/>
    </source>
</evidence>
<evidence type="ECO:0008006" key="3">
    <source>
        <dbReference type="Google" id="ProtNLM"/>
    </source>
</evidence>
<dbReference type="KEGG" id="hanx:ABSL23_05875"/>
<dbReference type="SUPFAM" id="SSF53649">
    <property type="entry name" value="Alkaline phosphatase-like"/>
    <property type="match status" value="1"/>
</dbReference>
<dbReference type="Gene3D" id="3.40.720.10">
    <property type="entry name" value="Alkaline Phosphatase, subunit A"/>
    <property type="match status" value="1"/>
</dbReference>